<proteinExistence type="predicted"/>
<dbReference type="GO" id="GO:0008270">
    <property type="term" value="F:zinc ion binding"/>
    <property type="evidence" value="ECO:0007669"/>
    <property type="project" value="UniProtKB-KW"/>
</dbReference>
<reference evidence="7 8" key="1">
    <citation type="submission" date="2019-05" db="EMBL/GenBank/DDBJ databases">
        <title>Mikania micrantha, genome provides insights into the molecular mechanism of rapid growth.</title>
        <authorList>
            <person name="Liu B."/>
        </authorList>
    </citation>
    <scope>NUCLEOTIDE SEQUENCE [LARGE SCALE GENOMIC DNA]</scope>
    <source>
        <strain evidence="7">NLD-2019</strain>
        <tissue evidence="7">Leaf</tissue>
    </source>
</reference>
<feature type="compositionally biased region" description="Basic residues" evidence="5">
    <location>
        <begin position="120"/>
        <end position="130"/>
    </location>
</feature>
<dbReference type="InterPro" id="IPR007527">
    <property type="entry name" value="Znf_SWIM"/>
</dbReference>
<dbReference type="PROSITE" id="PS50966">
    <property type="entry name" value="ZF_SWIM"/>
    <property type="match status" value="1"/>
</dbReference>
<keyword evidence="3" id="KW-0862">Zinc</keyword>
<dbReference type="PANTHER" id="PTHR31973">
    <property type="entry name" value="POLYPROTEIN, PUTATIVE-RELATED"/>
    <property type="match status" value="1"/>
</dbReference>
<sequence>MSLSNGLIHIGIQIISLLNFDKYQVSGPWNDQCVVDARLKTCSCRIWELTGMPCKHAIAVNWDMASNGIEVGIPESWVSQVYWLDIWKKVYQFTVNPINARELWTPSRCPTILLPPKHHKQVGRTKKKRNMTSDELSQPITKGGKMTRVGNTVTCAKCQKKGHNKRSCKGQTT</sequence>
<evidence type="ECO:0000259" key="6">
    <source>
        <dbReference type="PROSITE" id="PS50966"/>
    </source>
</evidence>
<dbReference type="OrthoDB" id="1939383at2759"/>
<accession>A0A5N6MK48</accession>
<evidence type="ECO:0000256" key="3">
    <source>
        <dbReference type="ARBA" id="ARBA00022833"/>
    </source>
</evidence>
<keyword evidence="8" id="KW-1185">Reference proteome</keyword>
<dbReference type="PANTHER" id="PTHR31973:SF190">
    <property type="entry name" value="MULE TRANSPOSASE DOMAIN-CONTAINING PROTEIN"/>
    <property type="match status" value="1"/>
</dbReference>
<evidence type="ECO:0000313" key="7">
    <source>
        <dbReference type="EMBL" id="KAD3640711.1"/>
    </source>
</evidence>
<evidence type="ECO:0000256" key="1">
    <source>
        <dbReference type="ARBA" id="ARBA00022723"/>
    </source>
</evidence>
<comment type="caution">
    <text evidence="7">The sequence shown here is derived from an EMBL/GenBank/DDBJ whole genome shotgun (WGS) entry which is preliminary data.</text>
</comment>
<name>A0A5N6MK48_9ASTR</name>
<protein>
    <recommendedName>
        <fullName evidence="6">SWIM-type domain-containing protein</fullName>
    </recommendedName>
</protein>
<gene>
    <name evidence="7" type="ORF">E3N88_29934</name>
</gene>
<dbReference type="EMBL" id="SZYD01000015">
    <property type="protein sequence ID" value="KAD3640711.1"/>
    <property type="molecule type" value="Genomic_DNA"/>
</dbReference>
<evidence type="ECO:0000313" key="8">
    <source>
        <dbReference type="Proteomes" id="UP000326396"/>
    </source>
</evidence>
<evidence type="ECO:0000256" key="2">
    <source>
        <dbReference type="ARBA" id="ARBA00022771"/>
    </source>
</evidence>
<dbReference type="AlphaFoldDB" id="A0A5N6MK48"/>
<dbReference type="SMART" id="SM00575">
    <property type="entry name" value="ZnF_PMZ"/>
    <property type="match status" value="1"/>
</dbReference>
<feature type="domain" description="SWIM-type" evidence="6">
    <location>
        <begin position="23"/>
        <end position="65"/>
    </location>
</feature>
<evidence type="ECO:0000256" key="5">
    <source>
        <dbReference type="SAM" id="MobiDB-lite"/>
    </source>
</evidence>
<dbReference type="Proteomes" id="UP000326396">
    <property type="component" value="Linkage Group LG5"/>
</dbReference>
<keyword evidence="1" id="KW-0479">Metal-binding</keyword>
<evidence type="ECO:0000256" key="4">
    <source>
        <dbReference type="PROSITE-ProRule" id="PRU00325"/>
    </source>
</evidence>
<feature type="region of interest" description="Disordered" evidence="5">
    <location>
        <begin position="120"/>
        <end position="144"/>
    </location>
</feature>
<keyword evidence="2 4" id="KW-0863">Zinc-finger</keyword>
<dbReference type="Pfam" id="PF04434">
    <property type="entry name" value="SWIM"/>
    <property type="match status" value="1"/>
</dbReference>
<dbReference type="InterPro" id="IPR006564">
    <property type="entry name" value="Znf_PMZ"/>
</dbReference>
<organism evidence="7 8">
    <name type="scientific">Mikania micrantha</name>
    <name type="common">bitter vine</name>
    <dbReference type="NCBI Taxonomy" id="192012"/>
    <lineage>
        <taxon>Eukaryota</taxon>
        <taxon>Viridiplantae</taxon>
        <taxon>Streptophyta</taxon>
        <taxon>Embryophyta</taxon>
        <taxon>Tracheophyta</taxon>
        <taxon>Spermatophyta</taxon>
        <taxon>Magnoliopsida</taxon>
        <taxon>eudicotyledons</taxon>
        <taxon>Gunneridae</taxon>
        <taxon>Pentapetalae</taxon>
        <taxon>asterids</taxon>
        <taxon>campanulids</taxon>
        <taxon>Asterales</taxon>
        <taxon>Asteraceae</taxon>
        <taxon>Asteroideae</taxon>
        <taxon>Heliantheae alliance</taxon>
        <taxon>Eupatorieae</taxon>
        <taxon>Mikania</taxon>
    </lineage>
</organism>